<gene>
    <name evidence="2" type="ORF">BB561_006772</name>
</gene>
<evidence type="ECO:0000313" key="2">
    <source>
        <dbReference type="EMBL" id="PVU86247.1"/>
    </source>
</evidence>
<evidence type="ECO:0000313" key="3">
    <source>
        <dbReference type="Proteomes" id="UP000245383"/>
    </source>
</evidence>
<dbReference type="Proteomes" id="UP000245383">
    <property type="component" value="Unassembled WGS sequence"/>
</dbReference>
<protein>
    <submittedName>
        <fullName evidence="2">Uncharacterized protein</fullName>
    </submittedName>
</protein>
<reference evidence="2 3" key="1">
    <citation type="journal article" date="2018" name="MBio">
        <title>Comparative Genomics Reveals the Core Gene Toolbox for the Fungus-Insect Symbiosis.</title>
        <authorList>
            <person name="Wang Y."/>
            <person name="Stata M."/>
            <person name="Wang W."/>
            <person name="Stajich J.E."/>
            <person name="White M.M."/>
            <person name="Moncalvo J.M."/>
        </authorList>
    </citation>
    <scope>NUCLEOTIDE SEQUENCE [LARGE SCALE GENOMIC DNA]</scope>
    <source>
        <strain evidence="2 3">SWE-8-4</strain>
    </source>
</reference>
<organism evidence="2 3">
    <name type="scientific">Smittium simulii</name>
    <dbReference type="NCBI Taxonomy" id="133385"/>
    <lineage>
        <taxon>Eukaryota</taxon>
        <taxon>Fungi</taxon>
        <taxon>Fungi incertae sedis</taxon>
        <taxon>Zoopagomycota</taxon>
        <taxon>Kickxellomycotina</taxon>
        <taxon>Harpellomycetes</taxon>
        <taxon>Harpellales</taxon>
        <taxon>Legeriomycetaceae</taxon>
        <taxon>Smittium</taxon>
    </lineage>
</organism>
<dbReference type="OrthoDB" id="5595483at2759"/>
<name>A0A2T9Y1R7_9FUNG</name>
<feature type="region of interest" description="Disordered" evidence="1">
    <location>
        <begin position="1"/>
        <end position="23"/>
    </location>
</feature>
<evidence type="ECO:0000256" key="1">
    <source>
        <dbReference type="SAM" id="MobiDB-lite"/>
    </source>
</evidence>
<proteinExistence type="predicted"/>
<sequence length="55" mass="6372">MTPQRGIEPRPRRKSCVSRESNPGQLLGRQLFYRYTTNANDNCEIRTHASYETAT</sequence>
<comment type="caution">
    <text evidence="2">The sequence shown here is derived from an EMBL/GenBank/DDBJ whole genome shotgun (WGS) entry which is preliminary data.</text>
</comment>
<accession>A0A2T9Y1R7</accession>
<dbReference type="AlphaFoldDB" id="A0A2T9Y1R7"/>
<dbReference type="EMBL" id="MBFR01000703">
    <property type="protein sequence ID" value="PVU86247.1"/>
    <property type="molecule type" value="Genomic_DNA"/>
</dbReference>
<keyword evidence="3" id="KW-1185">Reference proteome</keyword>